<evidence type="ECO:0000256" key="1">
    <source>
        <dbReference type="SAM" id="SignalP"/>
    </source>
</evidence>
<evidence type="ECO:0000313" key="2">
    <source>
        <dbReference type="EMBL" id="SMO57592.1"/>
    </source>
</evidence>
<dbReference type="Proteomes" id="UP000319040">
    <property type="component" value="Unassembled WGS sequence"/>
</dbReference>
<organism evidence="2 3">
    <name type="scientific">Saccharicrinis carchari</name>
    <dbReference type="NCBI Taxonomy" id="1168039"/>
    <lineage>
        <taxon>Bacteria</taxon>
        <taxon>Pseudomonadati</taxon>
        <taxon>Bacteroidota</taxon>
        <taxon>Bacteroidia</taxon>
        <taxon>Marinilabiliales</taxon>
        <taxon>Marinilabiliaceae</taxon>
        <taxon>Saccharicrinis</taxon>
    </lineage>
</organism>
<feature type="signal peptide" evidence="1">
    <location>
        <begin position="1"/>
        <end position="27"/>
    </location>
</feature>
<evidence type="ECO:0000313" key="3">
    <source>
        <dbReference type="Proteomes" id="UP000319040"/>
    </source>
</evidence>
<reference evidence="2 3" key="1">
    <citation type="submission" date="2017-05" db="EMBL/GenBank/DDBJ databases">
        <authorList>
            <person name="Varghese N."/>
            <person name="Submissions S."/>
        </authorList>
    </citation>
    <scope>NUCLEOTIDE SEQUENCE [LARGE SCALE GENOMIC DNA]</scope>
    <source>
        <strain evidence="2 3">DSM 27040</strain>
    </source>
</reference>
<dbReference type="AlphaFoldDB" id="A0A521CDV6"/>
<dbReference type="OrthoDB" id="1116846at2"/>
<gene>
    <name evidence="2" type="ORF">SAMN06265379_10325</name>
</gene>
<proteinExistence type="predicted"/>
<dbReference type="EMBL" id="FXTB01000003">
    <property type="protein sequence ID" value="SMO57592.1"/>
    <property type="molecule type" value="Genomic_DNA"/>
</dbReference>
<keyword evidence="1" id="KW-0732">Signal</keyword>
<dbReference type="Gene3D" id="2.40.160.70">
    <property type="entry name" value="outer membrane protein from Thermus thermophilus HB27"/>
    <property type="match status" value="1"/>
</dbReference>
<protein>
    <recommendedName>
        <fullName evidence="4">Outer membrane protein beta-barrel domain-containing protein</fullName>
    </recommendedName>
</protein>
<dbReference type="RefSeq" id="WP_142532753.1">
    <property type="nucleotide sequence ID" value="NZ_FXTB01000003.1"/>
</dbReference>
<keyword evidence="3" id="KW-1185">Reference proteome</keyword>
<feature type="chain" id="PRO_5021971613" description="Outer membrane protein beta-barrel domain-containing protein" evidence="1">
    <location>
        <begin position="28"/>
        <end position="236"/>
    </location>
</feature>
<sequence length="236" mass="26354">MLIIKRNRVSVMILALALLCLYPSAGAQSKFKEMADVQLLTGYNRGFGFGGNLVLNGLSTEFPFDIRFGVGYTLLNPGKSSDARRIFINNATNGTPEKKGRSIDLRMDLLKRITLLGNSNSYWFFGPRYSFFNGNFKYVGGNEDFDVTSKQFGFGGGFESRYNISDNLKLVATAGLDYFLGATLQGHDTSYSPDNDNVNPRNKQDVDGKYSYSDADKAINQPKFMPRIMVGVQWDF</sequence>
<accession>A0A521CDV6</accession>
<name>A0A521CDV6_SACCC</name>
<evidence type="ECO:0008006" key="4">
    <source>
        <dbReference type="Google" id="ProtNLM"/>
    </source>
</evidence>